<evidence type="ECO:0000256" key="3">
    <source>
        <dbReference type="ARBA" id="ARBA00023163"/>
    </source>
</evidence>
<evidence type="ECO:0000256" key="1">
    <source>
        <dbReference type="ARBA" id="ARBA00023015"/>
    </source>
</evidence>
<dbReference type="Pfam" id="PF12625">
    <property type="entry name" value="Arabinose_bd"/>
    <property type="match status" value="1"/>
</dbReference>
<dbReference type="GO" id="GO:0000976">
    <property type="term" value="F:transcription cis-regulatory region binding"/>
    <property type="evidence" value="ECO:0007669"/>
    <property type="project" value="TreeGrafter"/>
</dbReference>
<dbReference type="PANTHER" id="PTHR47894:SF4">
    <property type="entry name" value="HTH-TYPE TRANSCRIPTIONAL REGULATOR GADX"/>
    <property type="match status" value="1"/>
</dbReference>
<dbReference type="AlphaFoldDB" id="A0A6I6MMF7"/>
<dbReference type="Gene3D" id="1.10.10.60">
    <property type="entry name" value="Homeodomain-like"/>
    <property type="match status" value="1"/>
</dbReference>
<dbReference type="KEGG" id="tsv:DSM104635_00721"/>
<keyword evidence="6" id="KW-1185">Reference proteome</keyword>
<keyword evidence="3" id="KW-0804">Transcription</keyword>
<keyword evidence="2" id="KW-0238">DNA-binding</keyword>
<evidence type="ECO:0000259" key="4">
    <source>
        <dbReference type="PROSITE" id="PS01124"/>
    </source>
</evidence>
<dbReference type="GO" id="GO:0005829">
    <property type="term" value="C:cytosol"/>
    <property type="evidence" value="ECO:0007669"/>
    <property type="project" value="TreeGrafter"/>
</dbReference>
<dbReference type="Pfam" id="PF12833">
    <property type="entry name" value="HTH_18"/>
    <property type="match status" value="1"/>
</dbReference>
<feature type="domain" description="HTH araC/xylS-type" evidence="4">
    <location>
        <begin position="235"/>
        <end position="333"/>
    </location>
</feature>
<proteinExistence type="predicted"/>
<evidence type="ECO:0000313" key="5">
    <source>
        <dbReference type="EMBL" id="QGZ93907.1"/>
    </source>
</evidence>
<dbReference type="SMART" id="SM00342">
    <property type="entry name" value="HTH_ARAC"/>
    <property type="match status" value="1"/>
</dbReference>
<gene>
    <name evidence="5" type="primary">virS</name>
    <name evidence="5" type="ORF">DSM104635_00721</name>
</gene>
<reference evidence="6" key="1">
    <citation type="submission" date="2019-12" db="EMBL/GenBank/DDBJ databases">
        <title>Complete genome of Terracaulis silvestris 0127_4.</title>
        <authorList>
            <person name="Vieira S."/>
            <person name="Riedel T."/>
            <person name="Sproer C."/>
            <person name="Pascual J."/>
            <person name="Boedeker C."/>
            <person name="Overmann J."/>
        </authorList>
    </citation>
    <scope>NUCLEOTIDE SEQUENCE [LARGE SCALE GENOMIC DNA]</scope>
    <source>
        <strain evidence="6">0127_4</strain>
    </source>
</reference>
<sequence>MSEIIRAESLRGFPEIVAELGGDSDALLEENGIDPAVLADNDAYLSYRRVMILVERAAVALSAPDLGIRMAERTGAGMLGPLAVAMYNAETVGAAIAIGQRFFHFHNRTVVLTLARFDTDHDLITFDVRMRRAPRHVQTYERGIATLHGFLATVCGSAYKPKAIRFRHEPLSPLPRYRAVFGIAPTFHAPDAGVVLARDLIDAPLIGANPQLHKIAEHFLESVAPPAAADDALAPRARIIVARLMRLGDYTQADLARAFGLHERTLQRRLKLEDTSFEDIRDDVRRELAQNYLAQRGIPLAHVAEMLGYAEPSAFTRASQRWFGQAPREVRKRMTG</sequence>
<dbReference type="InterPro" id="IPR009057">
    <property type="entry name" value="Homeodomain-like_sf"/>
</dbReference>
<accession>A0A6I6MMF7</accession>
<dbReference type="PROSITE" id="PS01124">
    <property type="entry name" value="HTH_ARAC_FAMILY_2"/>
    <property type="match status" value="1"/>
</dbReference>
<name>A0A6I6MMF7_9CAUL</name>
<dbReference type="SUPFAM" id="SSF46689">
    <property type="entry name" value="Homeodomain-like"/>
    <property type="match status" value="1"/>
</dbReference>
<organism evidence="5 6">
    <name type="scientific">Terricaulis silvestris</name>
    <dbReference type="NCBI Taxonomy" id="2686094"/>
    <lineage>
        <taxon>Bacteria</taxon>
        <taxon>Pseudomonadati</taxon>
        <taxon>Pseudomonadota</taxon>
        <taxon>Alphaproteobacteria</taxon>
        <taxon>Caulobacterales</taxon>
        <taxon>Caulobacteraceae</taxon>
        <taxon>Terricaulis</taxon>
    </lineage>
</organism>
<protein>
    <submittedName>
        <fullName evidence="5">Virulence-regulating protein VirS</fullName>
    </submittedName>
</protein>
<dbReference type="InterPro" id="IPR032687">
    <property type="entry name" value="AraC-type_N"/>
</dbReference>
<keyword evidence="1" id="KW-0805">Transcription regulation</keyword>
<dbReference type="EMBL" id="CP047045">
    <property type="protein sequence ID" value="QGZ93907.1"/>
    <property type="molecule type" value="Genomic_DNA"/>
</dbReference>
<dbReference type="PANTHER" id="PTHR47894">
    <property type="entry name" value="HTH-TYPE TRANSCRIPTIONAL REGULATOR GADX"/>
    <property type="match status" value="1"/>
</dbReference>
<dbReference type="RefSeq" id="WP_158764889.1">
    <property type="nucleotide sequence ID" value="NZ_CP047045.1"/>
</dbReference>
<dbReference type="Proteomes" id="UP000431269">
    <property type="component" value="Chromosome"/>
</dbReference>
<dbReference type="GO" id="GO:0003700">
    <property type="term" value="F:DNA-binding transcription factor activity"/>
    <property type="evidence" value="ECO:0007669"/>
    <property type="project" value="InterPro"/>
</dbReference>
<dbReference type="InterPro" id="IPR018060">
    <property type="entry name" value="HTH_AraC"/>
</dbReference>
<evidence type="ECO:0000256" key="2">
    <source>
        <dbReference type="ARBA" id="ARBA00023125"/>
    </source>
</evidence>
<evidence type="ECO:0000313" key="6">
    <source>
        <dbReference type="Proteomes" id="UP000431269"/>
    </source>
</evidence>